<keyword evidence="2" id="KW-1185">Reference proteome</keyword>
<dbReference type="Proteomes" id="UP000050794">
    <property type="component" value="Unassembled WGS sequence"/>
</dbReference>
<dbReference type="EMBL" id="UYWY01020819">
    <property type="protein sequence ID" value="VDM42644.1"/>
    <property type="molecule type" value="Genomic_DNA"/>
</dbReference>
<dbReference type="WBParaSite" id="TCNE_0001132301-mRNA-1">
    <property type="protein sequence ID" value="TCNE_0001132301-mRNA-1"/>
    <property type="gene ID" value="TCNE_0001132301"/>
</dbReference>
<dbReference type="AlphaFoldDB" id="A0A183US53"/>
<sequence>MTPQPNLSGWTYAQHGHMYVVRVPLALRIVVFELHTGREREKELMLCGRVVDVAFAPATAEHSRNRSAGLGHFTSTILQQCSFS</sequence>
<reference evidence="1 2" key="2">
    <citation type="submission" date="2018-11" db="EMBL/GenBank/DDBJ databases">
        <authorList>
            <consortium name="Pathogen Informatics"/>
        </authorList>
    </citation>
    <scope>NUCLEOTIDE SEQUENCE [LARGE SCALE GENOMIC DNA]</scope>
</reference>
<reference evidence="3" key="1">
    <citation type="submission" date="2016-06" db="UniProtKB">
        <authorList>
            <consortium name="WormBaseParasite"/>
        </authorList>
    </citation>
    <scope>IDENTIFICATION</scope>
</reference>
<name>A0A183US53_TOXCA</name>
<evidence type="ECO:0000313" key="1">
    <source>
        <dbReference type="EMBL" id="VDM42644.1"/>
    </source>
</evidence>
<evidence type="ECO:0000313" key="3">
    <source>
        <dbReference type="WBParaSite" id="TCNE_0001132301-mRNA-1"/>
    </source>
</evidence>
<gene>
    <name evidence="1" type="ORF">TCNE_LOCUS11323</name>
</gene>
<accession>A0A183US53</accession>
<proteinExistence type="predicted"/>
<organism evidence="2 3">
    <name type="scientific">Toxocara canis</name>
    <name type="common">Canine roundworm</name>
    <dbReference type="NCBI Taxonomy" id="6265"/>
    <lineage>
        <taxon>Eukaryota</taxon>
        <taxon>Metazoa</taxon>
        <taxon>Ecdysozoa</taxon>
        <taxon>Nematoda</taxon>
        <taxon>Chromadorea</taxon>
        <taxon>Rhabditida</taxon>
        <taxon>Spirurina</taxon>
        <taxon>Ascaridomorpha</taxon>
        <taxon>Ascaridoidea</taxon>
        <taxon>Toxocaridae</taxon>
        <taxon>Toxocara</taxon>
    </lineage>
</organism>
<evidence type="ECO:0000313" key="2">
    <source>
        <dbReference type="Proteomes" id="UP000050794"/>
    </source>
</evidence>
<protein>
    <submittedName>
        <fullName evidence="1 3">Uncharacterized protein</fullName>
    </submittedName>
</protein>